<protein>
    <submittedName>
        <fullName evidence="5">Transcriptional regulator, MarR family</fullName>
    </submittedName>
</protein>
<dbReference type="SUPFAM" id="SSF46785">
    <property type="entry name" value="Winged helix' DNA-binding domain"/>
    <property type="match status" value="1"/>
</dbReference>
<dbReference type="eggNOG" id="COG1846">
    <property type="taxonomic scope" value="Bacteria"/>
</dbReference>
<dbReference type="InterPro" id="IPR036390">
    <property type="entry name" value="WH_DNA-bd_sf"/>
</dbReference>
<dbReference type="PANTHER" id="PTHR33164:SF101">
    <property type="entry name" value="TRANSCRIPTIONAL REPRESSOR MPRA"/>
    <property type="match status" value="1"/>
</dbReference>
<dbReference type="STRING" id="204669.Acid345_2954"/>
<organism evidence="5 6">
    <name type="scientific">Koribacter versatilis (strain Ellin345)</name>
    <dbReference type="NCBI Taxonomy" id="204669"/>
    <lineage>
        <taxon>Bacteria</taxon>
        <taxon>Pseudomonadati</taxon>
        <taxon>Acidobacteriota</taxon>
        <taxon>Terriglobia</taxon>
        <taxon>Terriglobales</taxon>
        <taxon>Candidatus Korobacteraceae</taxon>
        <taxon>Candidatus Korobacter</taxon>
    </lineage>
</organism>
<evidence type="ECO:0000256" key="3">
    <source>
        <dbReference type="ARBA" id="ARBA00023163"/>
    </source>
</evidence>
<evidence type="ECO:0000313" key="5">
    <source>
        <dbReference type="EMBL" id="ABF41955.1"/>
    </source>
</evidence>
<dbReference type="Gene3D" id="1.10.10.10">
    <property type="entry name" value="Winged helix-like DNA-binding domain superfamily/Winged helix DNA-binding domain"/>
    <property type="match status" value="1"/>
</dbReference>
<dbReference type="PANTHER" id="PTHR33164">
    <property type="entry name" value="TRANSCRIPTIONAL REGULATOR, MARR FAMILY"/>
    <property type="match status" value="1"/>
</dbReference>
<dbReference type="GO" id="GO:0003677">
    <property type="term" value="F:DNA binding"/>
    <property type="evidence" value="ECO:0007669"/>
    <property type="project" value="UniProtKB-KW"/>
</dbReference>
<dbReference type="EnsemblBacteria" id="ABF41955">
    <property type="protein sequence ID" value="ABF41955"/>
    <property type="gene ID" value="Acid345_2954"/>
</dbReference>
<dbReference type="InterPro" id="IPR036388">
    <property type="entry name" value="WH-like_DNA-bd_sf"/>
</dbReference>
<reference evidence="5 6" key="1">
    <citation type="journal article" date="2009" name="Appl. Environ. Microbiol.">
        <title>Three genomes from the phylum Acidobacteria provide insight into the lifestyles of these microorganisms in soils.</title>
        <authorList>
            <person name="Ward N.L."/>
            <person name="Challacombe J.F."/>
            <person name="Janssen P.H."/>
            <person name="Henrissat B."/>
            <person name="Coutinho P.M."/>
            <person name="Wu M."/>
            <person name="Xie G."/>
            <person name="Haft D.H."/>
            <person name="Sait M."/>
            <person name="Badger J."/>
            <person name="Barabote R.D."/>
            <person name="Bradley B."/>
            <person name="Brettin T.S."/>
            <person name="Brinkac L.M."/>
            <person name="Bruce D."/>
            <person name="Creasy T."/>
            <person name="Daugherty S.C."/>
            <person name="Davidsen T.M."/>
            <person name="DeBoy R.T."/>
            <person name="Detter J.C."/>
            <person name="Dodson R.J."/>
            <person name="Durkin A.S."/>
            <person name="Ganapathy A."/>
            <person name="Gwinn-Giglio M."/>
            <person name="Han C.S."/>
            <person name="Khouri H."/>
            <person name="Kiss H."/>
            <person name="Kothari S.P."/>
            <person name="Madupu R."/>
            <person name="Nelson K.E."/>
            <person name="Nelson W.C."/>
            <person name="Paulsen I."/>
            <person name="Penn K."/>
            <person name="Ren Q."/>
            <person name="Rosovitz M.J."/>
            <person name="Selengut J.D."/>
            <person name="Shrivastava S."/>
            <person name="Sullivan S.A."/>
            <person name="Tapia R."/>
            <person name="Thompson L.S."/>
            <person name="Watkins K.L."/>
            <person name="Yang Q."/>
            <person name="Yu C."/>
            <person name="Zafar N."/>
            <person name="Zhou L."/>
            <person name="Kuske C.R."/>
        </authorList>
    </citation>
    <scope>NUCLEOTIDE SEQUENCE [LARGE SCALE GENOMIC DNA]</scope>
    <source>
        <strain evidence="5 6">Ellin345</strain>
    </source>
</reference>
<dbReference type="InterPro" id="IPR039422">
    <property type="entry name" value="MarR/SlyA-like"/>
</dbReference>
<dbReference type="RefSeq" id="WP_011523756.1">
    <property type="nucleotide sequence ID" value="NC_008009.1"/>
</dbReference>
<dbReference type="SMART" id="SM00347">
    <property type="entry name" value="HTH_MARR"/>
    <property type="match status" value="1"/>
</dbReference>
<accession>Q1IME5</accession>
<evidence type="ECO:0000313" key="6">
    <source>
        <dbReference type="Proteomes" id="UP000002432"/>
    </source>
</evidence>
<dbReference type="InterPro" id="IPR055166">
    <property type="entry name" value="Transc_reg_Sar_Rot_HTH"/>
</dbReference>
<dbReference type="GO" id="GO:0006950">
    <property type="term" value="P:response to stress"/>
    <property type="evidence" value="ECO:0007669"/>
    <property type="project" value="TreeGrafter"/>
</dbReference>
<sequence>MVGNIQAEIKQNKPLTPEQEVLLTIQRTADAFERRVAELFKPYGLSGTQYNVLRILRGAGKDGLPCGAIAERMVTRDPDITRLLDRLDKMGYIGRERGQKDRRVVYTTITEAGLKLLKQLDKPVQDLGFALVENLNKSQMQELVELLDLARSSAG</sequence>
<gene>
    <name evidence="5" type="ordered locus">Acid345_2954</name>
</gene>
<evidence type="ECO:0000256" key="1">
    <source>
        <dbReference type="ARBA" id="ARBA00023015"/>
    </source>
</evidence>
<keyword evidence="2" id="KW-0238">DNA-binding</keyword>
<proteinExistence type="predicted"/>
<dbReference type="OrthoDB" id="121155at2"/>
<evidence type="ECO:0000259" key="4">
    <source>
        <dbReference type="PROSITE" id="PS50995"/>
    </source>
</evidence>
<evidence type="ECO:0000256" key="2">
    <source>
        <dbReference type="ARBA" id="ARBA00023125"/>
    </source>
</evidence>
<keyword evidence="1" id="KW-0805">Transcription regulation</keyword>
<dbReference type="AlphaFoldDB" id="Q1IME5"/>
<dbReference type="Proteomes" id="UP000002432">
    <property type="component" value="Chromosome"/>
</dbReference>
<keyword evidence="6" id="KW-1185">Reference proteome</keyword>
<keyword evidence="3" id="KW-0804">Transcription</keyword>
<dbReference type="EMBL" id="CP000360">
    <property type="protein sequence ID" value="ABF41955.1"/>
    <property type="molecule type" value="Genomic_DNA"/>
</dbReference>
<dbReference type="HOGENOM" id="CLU_083287_27_2_0"/>
<dbReference type="PRINTS" id="PR00598">
    <property type="entry name" value="HTHMARR"/>
</dbReference>
<dbReference type="GO" id="GO:0003700">
    <property type="term" value="F:DNA-binding transcription factor activity"/>
    <property type="evidence" value="ECO:0007669"/>
    <property type="project" value="InterPro"/>
</dbReference>
<dbReference type="InterPro" id="IPR000835">
    <property type="entry name" value="HTH_MarR-typ"/>
</dbReference>
<dbReference type="KEGG" id="aba:Acid345_2954"/>
<feature type="domain" description="HTH marR-type" evidence="4">
    <location>
        <begin position="18"/>
        <end position="152"/>
    </location>
</feature>
<name>Q1IME5_KORVE</name>
<dbReference type="Pfam" id="PF22381">
    <property type="entry name" value="Staph_reg_Sar_Rot"/>
    <property type="match status" value="1"/>
</dbReference>
<dbReference type="PROSITE" id="PS50995">
    <property type="entry name" value="HTH_MARR_2"/>
    <property type="match status" value="1"/>
</dbReference>